<feature type="transmembrane region" description="Helical" evidence="1">
    <location>
        <begin position="490"/>
        <end position="506"/>
    </location>
</feature>
<proteinExistence type="predicted"/>
<reference evidence="2" key="1">
    <citation type="journal article" date="2021" name="PeerJ">
        <title>Extensive microbial diversity within the chicken gut microbiome revealed by metagenomics and culture.</title>
        <authorList>
            <person name="Gilroy R."/>
            <person name="Ravi A."/>
            <person name="Getino M."/>
            <person name="Pursley I."/>
            <person name="Horton D.L."/>
            <person name="Alikhan N.F."/>
            <person name="Baker D."/>
            <person name="Gharbi K."/>
            <person name="Hall N."/>
            <person name="Watson M."/>
            <person name="Adriaenssens E.M."/>
            <person name="Foster-Nyarko E."/>
            <person name="Jarju S."/>
            <person name="Secka A."/>
            <person name="Antonio M."/>
            <person name="Oren A."/>
            <person name="Chaudhuri R.R."/>
            <person name="La Ragione R."/>
            <person name="Hildebrand F."/>
            <person name="Pallen M.J."/>
        </authorList>
    </citation>
    <scope>NUCLEOTIDE SEQUENCE</scope>
    <source>
        <strain evidence="2">ChiSjej2B20-11307</strain>
    </source>
</reference>
<name>A0A9D2H9V6_9FIRM</name>
<sequence length="600" mass="66729">MEGLYRLTETALLLMSFWGYFFIVCRFGKVKNWFVPIVCMAGISLMLFFGGLLGILALAADLALMGGLIGFIIFVVFLLRGKINAPKWSLCGGCFGVGAAVFLLLSLNLKLLHYDNFSHWALIVKYLLSTDHFPGVDTVMIPFRDYPPGSSVFIYYVCRFAGWSQGVMLLAQNSMIIACFYAVFGIVKEQRRFLLYSFLGMGCALLSYLNLTIRINNLLVDFLLPLLAMASAAVSFRYCREKGKLCILQVILLGFIGIVKSTGVFFAGAAGIYALWMSVHTGKEDRKTESGKEDADKAVSFRRRGKIFGCGVLMLCGAALPSLAWRRHLNIDMAGFEGKFEMGKAAGEYGAPVGEELYGQVTRDFLETSFDLSGRSAQVFFVCLILAVGAVLYAWFIMKKRWRLGNILTVGIVVVILYYAGMLYMYLYTMPAEEALRLAGFERYACSIMTLFAGVLIMGAAVDMEGSFAVDIDERGAYKAYSSPGAKRRYQYAVLGTVLLGVNFLYSEVNGLRSIRADYETSLPGRVERAVGDRWYETGETDEKTYLVVASDENGQVSSGETQYVCRYFLWAPNVDAMESVSGEELERLSVEYDRIIVLD</sequence>
<keyword evidence="1" id="KW-0812">Transmembrane</keyword>
<feature type="transmembrane region" description="Helical" evidence="1">
    <location>
        <begin position="219"/>
        <end position="238"/>
    </location>
</feature>
<accession>A0A9D2H9V6</accession>
<evidence type="ECO:0000313" key="3">
    <source>
        <dbReference type="Proteomes" id="UP000824223"/>
    </source>
</evidence>
<gene>
    <name evidence="2" type="ORF">H9798_08895</name>
</gene>
<feature type="transmembrane region" description="Helical" evidence="1">
    <location>
        <begin position="169"/>
        <end position="187"/>
    </location>
</feature>
<keyword evidence="1" id="KW-1133">Transmembrane helix</keyword>
<dbReference type="AlphaFoldDB" id="A0A9D2H9V6"/>
<feature type="transmembrane region" description="Helical" evidence="1">
    <location>
        <begin position="6"/>
        <end position="27"/>
    </location>
</feature>
<feature type="transmembrane region" description="Helical" evidence="1">
    <location>
        <begin position="62"/>
        <end position="81"/>
    </location>
</feature>
<feature type="transmembrane region" description="Helical" evidence="1">
    <location>
        <begin position="404"/>
        <end position="427"/>
    </location>
</feature>
<feature type="transmembrane region" description="Helical" evidence="1">
    <location>
        <begin position="448"/>
        <end position="470"/>
    </location>
</feature>
<feature type="transmembrane region" description="Helical" evidence="1">
    <location>
        <begin position="379"/>
        <end position="398"/>
    </location>
</feature>
<keyword evidence="1" id="KW-0472">Membrane</keyword>
<feature type="transmembrane region" description="Helical" evidence="1">
    <location>
        <begin position="88"/>
        <end position="107"/>
    </location>
</feature>
<feature type="transmembrane region" description="Helical" evidence="1">
    <location>
        <begin position="194"/>
        <end position="213"/>
    </location>
</feature>
<feature type="transmembrane region" description="Helical" evidence="1">
    <location>
        <begin position="250"/>
        <end position="276"/>
    </location>
</feature>
<reference evidence="2" key="2">
    <citation type="submission" date="2021-04" db="EMBL/GenBank/DDBJ databases">
        <authorList>
            <person name="Gilroy R."/>
        </authorList>
    </citation>
    <scope>NUCLEOTIDE SEQUENCE</scope>
    <source>
        <strain evidence="2">ChiSjej2B20-11307</strain>
    </source>
</reference>
<dbReference type="EMBL" id="DXAK01000045">
    <property type="protein sequence ID" value="HJA07238.1"/>
    <property type="molecule type" value="Genomic_DNA"/>
</dbReference>
<organism evidence="2 3">
    <name type="scientific">Candidatus Mediterraneibacter pullicola</name>
    <dbReference type="NCBI Taxonomy" id="2838682"/>
    <lineage>
        <taxon>Bacteria</taxon>
        <taxon>Bacillati</taxon>
        <taxon>Bacillota</taxon>
        <taxon>Clostridia</taxon>
        <taxon>Lachnospirales</taxon>
        <taxon>Lachnospiraceae</taxon>
        <taxon>Mediterraneibacter</taxon>
    </lineage>
</organism>
<comment type="caution">
    <text evidence="2">The sequence shown here is derived from an EMBL/GenBank/DDBJ whole genome shotgun (WGS) entry which is preliminary data.</text>
</comment>
<protein>
    <submittedName>
        <fullName evidence="2">Uncharacterized protein</fullName>
    </submittedName>
</protein>
<dbReference type="Proteomes" id="UP000824223">
    <property type="component" value="Unassembled WGS sequence"/>
</dbReference>
<evidence type="ECO:0000313" key="2">
    <source>
        <dbReference type="EMBL" id="HJA07238.1"/>
    </source>
</evidence>
<feature type="transmembrane region" description="Helical" evidence="1">
    <location>
        <begin position="34"/>
        <end position="56"/>
    </location>
</feature>
<evidence type="ECO:0000256" key="1">
    <source>
        <dbReference type="SAM" id="Phobius"/>
    </source>
</evidence>